<proteinExistence type="predicted"/>
<dbReference type="EMBL" id="JAVRQU010000006">
    <property type="protein sequence ID" value="KAK5701634.1"/>
    <property type="molecule type" value="Genomic_DNA"/>
</dbReference>
<comment type="caution">
    <text evidence="2">The sequence shown here is derived from an EMBL/GenBank/DDBJ whole genome shotgun (WGS) entry which is preliminary data.</text>
</comment>
<dbReference type="PANTHER" id="PTHR14187">
    <property type="entry name" value="ALPHA KINASE/ELONGATION FACTOR 2 KINASE"/>
    <property type="match status" value="1"/>
</dbReference>
<dbReference type="CDD" id="cd10170">
    <property type="entry name" value="ASKHA_NBD_HSP70"/>
    <property type="match status" value="1"/>
</dbReference>
<dbReference type="SUPFAM" id="SSF53067">
    <property type="entry name" value="Actin-like ATPase domain"/>
    <property type="match status" value="2"/>
</dbReference>
<feature type="region of interest" description="Disordered" evidence="1">
    <location>
        <begin position="1"/>
        <end position="36"/>
    </location>
</feature>
<protein>
    <submittedName>
        <fullName evidence="2">Uncharacterized protein</fullName>
    </submittedName>
</protein>
<evidence type="ECO:0000313" key="2">
    <source>
        <dbReference type="EMBL" id="KAK5701634.1"/>
    </source>
</evidence>
<accession>A0AAN7WD27</accession>
<dbReference type="InterPro" id="IPR043129">
    <property type="entry name" value="ATPase_NBD"/>
</dbReference>
<gene>
    <name evidence="2" type="ORF">LTR97_004452</name>
</gene>
<sequence length="690" mass="77017">MALGDTKTPRLDQQDSTPSHSTTRSTQTISELPTLTPAATAMCSVPTEHPGRGDGPRLRISLDYGTVKLASAVLLVTPGHTPTRADIHTVHFSTEDFWAPQQVAWDAEGNFYWGYEVAHAINDKLLESGTAISLWKLLLYRNHATLPIADRVQKKLGKRTLDELLTTHLRKILAAVIAWIKSSHVLDDAYDGEDIEVLPMELFLSVPQMWKPPANIRMTTAAKRAGVAHVELIPEPQCALGYYMGNMAHRPKSFDIGDETIVADLGGGTGDFASYAYASAGSEGAKIRLRTVGTAEGDTCGSEFVNENFRRYLRDEAARQFRPGNFAQLCKELGITIVAGISQASEQFEGFKLRFTSPKAGPNHIFLNGAQGAKRSVWSLPLTSSKMVEFFEPVIEKIIGCIKRQRTERTKAIIIPGGFGRSHYLLTRLNKEFPDLEPIGPKSDAMGAYQPIACGALWRYSDIQVRGLPSSCSFGVGRVERYDPDIHPDAIGERPSRASRKAAPNWDIVVADKFDPQERNVYDRWACLLPKGTVKKPGHSVTTETWQQYHVYRDDEEIHQQIYYTELDIEEHEPILAKGRAALLPGAELREGIEPWGGPLIFRLPDLEEMGFEHLEQEDEEDDREYEIWYRLKMTCNGTNINVSFQIAKPKSVLYNKRGDFKPSYVDPTEADVHEIMAATHNPVTRTAPS</sequence>
<evidence type="ECO:0000313" key="3">
    <source>
        <dbReference type="Proteomes" id="UP001310594"/>
    </source>
</evidence>
<feature type="compositionally biased region" description="Polar residues" evidence="1">
    <location>
        <begin position="14"/>
        <end position="33"/>
    </location>
</feature>
<organism evidence="2 3">
    <name type="scientific">Elasticomyces elasticus</name>
    <dbReference type="NCBI Taxonomy" id="574655"/>
    <lineage>
        <taxon>Eukaryota</taxon>
        <taxon>Fungi</taxon>
        <taxon>Dikarya</taxon>
        <taxon>Ascomycota</taxon>
        <taxon>Pezizomycotina</taxon>
        <taxon>Dothideomycetes</taxon>
        <taxon>Dothideomycetidae</taxon>
        <taxon>Mycosphaerellales</taxon>
        <taxon>Teratosphaeriaceae</taxon>
        <taxon>Elasticomyces</taxon>
    </lineage>
</organism>
<dbReference type="AlphaFoldDB" id="A0AAN7WD27"/>
<name>A0AAN7WD27_9PEZI</name>
<reference evidence="2" key="1">
    <citation type="submission" date="2023-08" db="EMBL/GenBank/DDBJ databases">
        <title>Black Yeasts Isolated from many extreme environments.</title>
        <authorList>
            <person name="Coleine C."/>
            <person name="Stajich J.E."/>
            <person name="Selbmann L."/>
        </authorList>
    </citation>
    <scope>NUCLEOTIDE SEQUENCE</scope>
    <source>
        <strain evidence="2">CCFEE 5810</strain>
    </source>
</reference>
<dbReference type="Gene3D" id="3.30.420.40">
    <property type="match status" value="2"/>
</dbReference>
<evidence type="ECO:0000256" key="1">
    <source>
        <dbReference type="SAM" id="MobiDB-lite"/>
    </source>
</evidence>
<dbReference type="Proteomes" id="UP001310594">
    <property type="component" value="Unassembled WGS sequence"/>
</dbReference>
<dbReference type="Gene3D" id="3.90.640.10">
    <property type="entry name" value="Actin, Chain A, domain 4"/>
    <property type="match status" value="1"/>
</dbReference>
<dbReference type="PANTHER" id="PTHR14187:SF5">
    <property type="entry name" value="HEAT SHOCK 70 KDA PROTEIN 12A"/>
    <property type="match status" value="1"/>
</dbReference>